<dbReference type="PANTHER" id="PTHR11851">
    <property type="entry name" value="METALLOPROTEASE"/>
    <property type="match status" value="1"/>
</dbReference>
<dbReference type="InterPro" id="IPR050361">
    <property type="entry name" value="MPP/UQCRC_Complex"/>
</dbReference>
<dbReference type="Gene3D" id="3.30.830.10">
    <property type="entry name" value="Metalloenzyme, LuxS/M16 peptidase-like"/>
    <property type="match status" value="2"/>
</dbReference>
<dbReference type="SUPFAM" id="SSF63411">
    <property type="entry name" value="LuxS/MPP-like metallohydrolase"/>
    <property type="match status" value="2"/>
</dbReference>
<dbReference type="OrthoDB" id="9762085at2"/>
<dbReference type="GO" id="GO:0046872">
    <property type="term" value="F:metal ion binding"/>
    <property type="evidence" value="ECO:0007669"/>
    <property type="project" value="InterPro"/>
</dbReference>
<dbReference type="PANTHER" id="PTHR11851:SF186">
    <property type="entry name" value="INACTIVE METALLOPROTEASE YMFF-RELATED"/>
    <property type="match status" value="1"/>
</dbReference>
<dbReference type="InterPro" id="IPR007863">
    <property type="entry name" value="Peptidase_M16_C"/>
</dbReference>
<gene>
    <name evidence="2" type="ORF">SAMN04489868_12229</name>
</gene>
<evidence type="ECO:0000313" key="2">
    <source>
        <dbReference type="EMBL" id="SFH77529.1"/>
    </source>
</evidence>
<keyword evidence="3" id="KW-1185">Reference proteome</keyword>
<protein>
    <submittedName>
        <fullName evidence="2">Predicted Zn-dependent peptidase</fullName>
    </submittedName>
</protein>
<dbReference type="Pfam" id="PF05193">
    <property type="entry name" value="Peptidase_M16_C"/>
    <property type="match status" value="1"/>
</dbReference>
<sequence length="420" mass="47712">MSIQLTEGVQLHLLPTNKYKTIQITLKFKAPLKKETITQRTMIANLLEISSKRYPTQTAFRSELSELFGASFGTAVSRKGNQHILTVSLNIVNEKYLTMGNGITEKAVQFLEEVLFHPNVEEQHFDQTTFKREKEKLRDDYDGLYDDKQTYASLALQALLFEDSSQKVPSIGTAEDLEKITSSSLYQYYQSMIQDDEVDIYVMGDVEQDEIVAYFKNFSFNARQIAPRSPFYQTTSTSELREKTEEQEVTQAKLNLGYTTSVFYHGEDYYAGQVFNGLFGGFPHSKLFMNVREKESLAYYAASSLDTFRGVMVVQTGIDGKESEKVKAIVAEQLYDMQAGDFTETAFLQTKNMLKNQLIQSEDNPGSVIERIYANQLALGKTVSLQEWIEGIEMVTREQVIEVAKKVKLKGIFFLSGGVK</sequence>
<dbReference type="NCBIfam" id="NF047422">
    <property type="entry name" value="YfmF_fam"/>
    <property type="match status" value="1"/>
</dbReference>
<accession>A0A1I3CTD0</accession>
<dbReference type="AlphaFoldDB" id="A0A1I3CTD0"/>
<organism evidence="2 3">
    <name type="scientific">Pisciglobus halotolerans</name>
    <dbReference type="NCBI Taxonomy" id="745365"/>
    <lineage>
        <taxon>Bacteria</taxon>
        <taxon>Bacillati</taxon>
        <taxon>Bacillota</taxon>
        <taxon>Bacilli</taxon>
        <taxon>Lactobacillales</taxon>
        <taxon>Carnobacteriaceae</taxon>
    </lineage>
</organism>
<dbReference type="RefSeq" id="WP_092092743.1">
    <property type="nucleotide sequence ID" value="NZ_FOQE01000022.1"/>
</dbReference>
<reference evidence="2 3" key="1">
    <citation type="submission" date="2016-10" db="EMBL/GenBank/DDBJ databases">
        <authorList>
            <person name="de Groot N.N."/>
        </authorList>
    </citation>
    <scope>NUCLEOTIDE SEQUENCE [LARGE SCALE GENOMIC DNA]</scope>
    <source>
        <strain evidence="2 3">DSM 27630</strain>
    </source>
</reference>
<evidence type="ECO:0000259" key="1">
    <source>
        <dbReference type="Pfam" id="PF05193"/>
    </source>
</evidence>
<feature type="domain" description="Peptidase M16 C-terminal" evidence="1">
    <location>
        <begin position="179"/>
        <end position="354"/>
    </location>
</feature>
<dbReference type="InterPro" id="IPR011249">
    <property type="entry name" value="Metalloenz_LuxS/M16"/>
</dbReference>
<name>A0A1I3CTD0_9LACT</name>
<proteinExistence type="predicted"/>
<dbReference type="EMBL" id="FOQE01000022">
    <property type="protein sequence ID" value="SFH77529.1"/>
    <property type="molecule type" value="Genomic_DNA"/>
</dbReference>
<dbReference type="Proteomes" id="UP000198668">
    <property type="component" value="Unassembled WGS sequence"/>
</dbReference>
<evidence type="ECO:0000313" key="3">
    <source>
        <dbReference type="Proteomes" id="UP000198668"/>
    </source>
</evidence>